<reference evidence="1 2" key="1">
    <citation type="submission" date="2009-11" db="EMBL/GenBank/DDBJ databases">
        <title>Annotation of Allomyces macrogynus ATCC 38327.</title>
        <authorList>
            <consortium name="The Broad Institute Genome Sequencing Platform"/>
            <person name="Russ C."/>
            <person name="Cuomo C."/>
            <person name="Burger G."/>
            <person name="Gray M.W."/>
            <person name="Holland P.W.H."/>
            <person name="King N."/>
            <person name="Lang F.B.F."/>
            <person name="Roger A.J."/>
            <person name="Ruiz-Trillo I."/>
            <person name="Young S.K."/>
            <person name="Zeng Q."/>
            <person name="Gargeya S."/>
            <person name="Fitzgerald M."/>
            <person name="Haas B."/>
            <person name="Abouelleil A."/>
            <person name="Alvarado L."/>
            <person name="Arachchi H.M."/>
            <person name="Berlin A."/>
            <person name="Chapman S.B."/>
            <person name="Gearin G."/>
            <person name="Goldberg J."/>
            <person name="Griggs A."/>
            <person name="Gujja S."/>
            <person name="Hansen M."/>
            <person name="Heiman D."/>
            <person name="Howarth C."/>
            <person name="Larimer J."/>
            <person name="Lui A."/>
            <person name="MacDonald P.J.P."/>
            <person name="McCowen C."/>
            <person name="Montmayeur A."/>
            <person name="Murphy C."/>
            <person name="Neiman D."/>
            <person name="Pearson M."/>
            <person name="Priest M."/>
            <person name="Roberts A."/>
            <person name="Saif S."/>
            <person name="Shea T."/>
            <person name="Sisk P."/>
            <person name="Stolte C."/>
            <person name="Sykes S."/>
            <person name="Wortman J."/>
            <person name="Nusbaum C."/>
            <person name="Birren B."/>
        </authorList>
    </citation>
    <scope>NUCLEOTIDE SEQUENCE [LARGE SCALE GENOMIC DNA]</scope>
    <source>
        <strain evidence="1 2">ATCC 38327</strain>
    </source>
</reference>
<name>A0A0L0STJ9_ALLM3</name>
<reference evidence="2" key="2">
    <citation type="submission" date="2009-11" db="EMBL/GenBank/DDBJ databases">
        <title>The Genome Sequence of Allomyces macrogynus strain ATCC 38327.</title>
        <authorList>
            <consortium name="The Broad Institute Genome Sequencing Platform"/>
            <person name="Russ C."/>
            <person name="Cuomo C."/>
            <person name="Shea T."/>
            <person name="Young S.K."/>
            <person name="Zeng Q."/>
            <person name="Koehrsen M."/>
            <person name="Haas B."/>
            <person name="Borodovsky M."/>
            <person name="Guigo R."/>
            <person name="Alvarado L."/>
            <person name="Berlin A."/>
            <person name="Borenstein D."/>
            <person name="Chen Z."/>
            <person name="Engels R."/>
            <person name="Freedman E."/>
            <person name="Gellesch M."/>
            <person name="Goldberg J."/>
            <person name="Griggs A."/>
            <person name="Gujja S."/>
            <person name="Heiman D."/>
            <person name="Hepburn T."/>
            <person name="Howarth C."/>
            <person name="Jen D."/>
            <person name="Larson L."/>
            <person name="Lewis B."/>
            <person name="Mehta T."/>
            <person name="Park D."/>
            <person name="Pearson M."/>
            <person name="Roberts A."/>
            <person name="Saif S."/>
            <person name="Shenoy N."/>
            <person name="Sisk P."/>
            <person name="Stolte C."/>
            <person name="Sykes S."/>
            <person name="Walk T."/>
            <person name="White J."/>
            <person name="Yandava C."/>
            <person name="Burger G."/>
            <person name="Gray M.W."/>
            <person name="Holland P.W.H."/>
            <person name="King N."/>
            <person name="Lang F.B.F."/>
            <person name="Roger A.J."/>
            <person name="Ruiz-Trillo I."/>
            <person name="Lander E."/>
            <person name="Nusbaum C."/>
        </authorList>
    </citation>
    <scope>NUCLEOTIDE SEQUENCE [LARGE SCALE GENOMIC DNA]</scope>
    <source>
        <strain evidence="2">ATCC 38327</strain>
    </source>
</reference>
<dbReference type="EMBL" id="GG745348">
    <property type="protein sequence ID" value="KNE65831.1"/>
    <property type="molecule type" value="Genomic_DNA"/>
</dbReference>
<sequence>MDAVVPENATDADVAWTKSQKTTAEGQARGHVVTGEWVLPMDAMLAAKAKRDKMAAAGIDATRAAQKAAAGIAFGRPADADADADGRACGSTVAVAAVVARDGS</sequence>
<keyword evidence="2" id="KW-1185">Reference proteome</keyword>
<evidence type="ECO:0000313" key="2">
    <source>
        <dbReference type="Proteomes" id="UP000054350"/>
    </source>
</evidence>
<evidence type="ECO:0000313" key="1">
    <source>
        <dbReference type="EMBL" id="KNE65831.1"/>
    </source>
</evidence>
<dbReference type="VEuPathDB" id="FungiDB:AMAG_09802"/>
<proteinExistence type="predicted"/>
<organism evidence="1 2">
    <name type="scientific">Allomyces macrogynus (strain ATCC 38327)</name>
    <name type="common">Allomyces javanicus var. macrogynus</name>
    <dbReference type="NCBI Taxonomy" id="578462"/>
    <lineage>
        <taxon>Eukaryota</taxon>
        <taxon>Fungi</taxon>
        <taxon>Fungi incertae sedis</taxon>
        <taxon>Blastocladiomycota</taxon>
        <taxon>Blastocladiomycetes</taxon>
        <taxon>Blastocladiales</taxon>
        <taxon>Blastocladiaceae</taxon>
        <taxon>Allomyces</taxon>
    </lineage>
</organism>
<dbReference type="AlphaFoldDB" id="A0A0L0STJ9"/>
<accession>A0A0L0STJ9</accession>
<dbReference type="Proteomes" id="UP000054350">
    <property type="component" value="Unassembled WGS sequence"/>
</dbReference>
<protein>
    <submittedName>
        <fullName evidence="1">Uncharacterized protein</fullName>
    </submittedName>
</protein>
<gene>
    <name evidence="1" type="ORF">AMAG_09802</name>
</gene>